<evidence type="ECO:0000313" key="7">
    <source>
        <dbReference type="RefSeq" id="XP_031422615.1"/>
    </source>
</evidence>
<dbReference type="InterPro" id="IPR052802">
    <property type="entry name" value="KNTC1"/>
</dbReference>
<sequence>MWNKVELLINDDTNTVRLSLGDSALYQVDTLVKLSSSENVVSNPKLYASLTSTSCIVICDTSVVLFDPSFQTVLLHLYFDTSVDAVCSEGSFLLVGERNGNLHLIYVPLQKIVMTKALQQAPSNGEESTFKSLILQEISDCPGMFLLFLTVQEGVVIISGLDLGKAQKAIGNVDITTLNELQGLIRMDFCSTNDIHDGGCTSAVRADLDNRLQLLIGGKGGNSLSQWKIDQSQCSLFSTSALDSTLIPGVRKIQVMDTVMYVLNEEDMLSVWDVHSFVMLCCWPDFAIQDFLLSTEGDSASITSQESTNMKMITLGTADDKQMRRLMVQSLPSMDIVYSMEVSGVASLVQSGMNMDTIYLLEGIAENPKSPDSGISAIVLRCFTEALPENRFNRLLYKHKFEEAEQFALTFGLDVELVYKVKLDAIGGKLACHLYGQQDLTRWSDLIEEAKTNLMKITDEPYVVQYCLTALWPTIDAAEEMLSYAATRFPATEIQMALAKLATFCSLYGPDNFKGALWIEFLNSDDYLTYIFGLLRSGNVSGAQHLWLRHEGEFVQQFDEDTLQCLLGSIPLTVPSKELCLWFKAVVVPFVWRVLPKGQKILARWLEQRARNLELTEKNDWPHNGLKLAELGLPSSMSMPLEEDSGMEEMELLESLVVNLRHLCDLYVKYNCKLTLSEFEMSNTRSMAFLMLDKVLAPELISSVVENSVRPYALEQNLDLNKTLLRYIKDLSDTCSSQTTTLFSEWEEKAVAILRCMTNTDLVMDAVLEIMFKAVVPWSETVEHLVQQHLEKEHPKQDLLKESYRCMETKKLLSHYGVRNLSHSTDIMMLVRHILKQNLPTSLDDALYLAKANQLNPSEIHFHFILQLLEKAKMDEIMSLLKRMAPVEAKVTIHRLSSWATIFLSDKEHISEEHKKKKMLVTKMAVEALSYLEIIQKTENSAMQMECQDDLQRFMTIALLQESFDVFLTPDELDDPKVCKLFEEQVCKAYENQKGMKRFLSSGQAEDAAKASHDTGTKSKSPVNSLSSATTFSEASLCRLARRLKLTEQVLWAGMAHRALENGKVEKALKILSGLYQQYPNSDTGTVLFWAAQRLCQNLGDDVPMILPERFNLPAVIHQLSCQAAAVCSSDLLLDCMEQSKNTQRAAELYCQCQIDDSYGFEAKNCKPDGEQEDRLELGLKDFSEDGIVLDPITVLPLQYKIITCLMPLFSDSKMYPLENVSLAYCTVSEDEDFLGPLLSPLASMLQSLQECSQLELGLGLLLETYMVILHHVASYTSTAVFNDKHHDEKWLVKVKERMAVVRQKAFSALNGIVGSLLQKVLNWKLVDFELAIGLCTILPKAEVLAILWRIITNAWQNYDKITDVAKVGAHICSIYEDEERHKFLSVITDAEWGSKLGKLGVSIQSVFRQCPETKRNLIPVLVKNPNITPEIILQYCSTYGLYGEQAINLLITTLLLQEDEEVGAGEAGPGEAGANGPPVDPLERALQVIPQLTSTRDLFVSLNAVIPKLSPYNYEKIERILATLEAANESTTLFSLSQMTGLLHHLKSYRRISTPSDLESTYLFENSFELTSLANTRLPFHMLLQTNHFFWKIISPELSEETFPTLLLICKLMKVSVDKLYMLVVNHVFEKRLKPMIVERAKRGQCHTQDDETDVVVKAIRDYTLCIQNLELAAATVHKIAQELPAGTEKTAFLKSSLELGHSLLKSQSFEEEVRLRGEAVISKMQQQYQRSAIENMVMSSQLSSPELLKLTGQPGRLLVALFEHSSVEERMKNPAGQIYPDIHAIVKEIAAISGVDVLQVRNFLLEKWLCKTDSSTPKDHNHQDYVTDIQSDPDMMRVVYLLRMHPMDMSARLLCPVLTAESWPLGGSGSRLTFEHRSRALYCLSHIADGATLESLLQIPKTKVKQYTQCYVYLSQLEKLNIPYTLELFLNSPKEGMIKGLWKNHCHEPKAVCLVAELSLEYQIYDPQLWNGILQKLVVFNMTRYLQKLLEAIGAIPCLWEVSSLLRTWRSVVLTPFMTASVPLNPEQQATFYKTFLLILKCPFLLNLDLIGVAKRFAQFSMPAYSLGTLLLIPCAKKREQQIQCFMLSCDPVLILDQVKTHMCTGELAGIPSLVVGTVFTHLCQKQQFDKLVKTEHFHDFKQHLIIKSHPNQVKDLVDYLVNHNRKQDAISLARGYLKSMEHTVGKQVSPPDPVKVYMERTLDSLGGQRDM</sequence>
<dbReference type="InterPro" id="IPR019527">
    <property type="entry name" value="RZZ-complex_KNTC1/ROD_C"/>
</dbReference>
<protein>
    <submittedName>
        <fullName evidence="7">Kinetochore-associated protein 1 isoform X2</fullName>
    </submittedName>
</protein>
<dbReference type="GeneID" id="105894236"/>
<dbReference type="Pfam" id="PF10493">
    <property type="entry name" value="Rod_C"/>
    <property type="match status" value="1"/>
</dbReference>
<dbReference type="Pfam" id="PF24516">
    <property type="entry name" value="ARM_KNTC1_2nd"/>
    <property type="match status" value="1"/>
</dbReference>
<dbReference type="Proteomes" id="UP000515152">
    <property type="component" value="Chromosome 4"/>
</dbReference>
<reference evidence="7" key="1">
    <citation type="submission" date="2025-08" db="UniProtKB">
        <authorList>
            <consortium name="RefSeq"/>
        </authorList>
    </citation>
    <scope>IDENTIFICATION</scope>
</reference>
<dbReference type="GO" id="GO:0000070">
    <property type="term" value="P:mitotic sister chromatid segregation"/>
    <property type="evidence" value="ECO:0007669"/>
    <property type="project" value="TreeGrafter"/>
</dbReference>
<dbReference type="GO" id="GO:1990423">
    <property type="term" value="C:RZZ complex"/>
    <property type="evidence" value="ECO:0007669"/>
    <property type="project" value="TreeGrafter"/>
</dbReference>
<dbReference type="CTD" id="9735"/>
<evidence type="ECO:0000259" key="5">
    <source>
        <dbReference type="Pfam" id="PF24520"/>
    </source>
</evidence>
<feature type="domain" description="KNTC1 N-terminal" evidence="2">
    <location>
        <begin position="23"/>
        <end position="385"/>
    </location>
</feature>
<dbReference type="PANTHER" id="PTHR15688:SF1">
    <property type="entry name" value="KINETOCHORE-ASSOCIATED PROTEIN 1"/>
    <property type="match status" value="1"/>
</dbReference>
<feature type="domain" description="RZZ complex subunit KNTC1/ROD C-terminal" evidence="1">
    <location>
        <begin position="1571"/>
        <end position="2120"/>
    </location>
</feature>
<dbReference type="GO" id="GO:0005737">
    <property type="term" value="C:cytoplasm"/>
    <property type="evidence" value="ECO:0007669"/>
    <property type="project" value="TreeGrafter"/>
</dbReference>
<proteinExistence type="predicted"/>
<dbReference type="GO" id="GO:1903394">
    <property type="term" value="P:protein localization to kinetochore involved in kinetochore assembly"/>
    <property type="evidence" value="ECO:0007669"/>
    <property type="project" value="TreeGrafter"/>
</dbReference>
<dbReference type="RefSeq" id="XP_031422615.1">
    <property type="nucleotide sequence ID" value="XM_031566755.1"/>
</dbReference>
<evidence type="ECO:0000259" key="4">
    <source>
        <dbReference type="Pfam" id="PF24516"/>
    </source>
</evidence>
<dbReference type="Pfam" id="PF24506">
    <property type="entry name" value="KNTC1_N"/>
    <property type="match status" value="1"/>
</dbReference>
<dbReference type="InterPro" id="IPR055403">
    <property type="entry name" value="ARM_KNTC1_1st"/>
</dbReference>
<organism evidence="6 7">
    <name type="scientific">Clupea harengus</name>
    <name type="common">Atlantic herring</name>
    <dbReference type="NCBI Taxonomy" id="7950"/>
    <lineage>
        <taxon>Eukaryota</taxon>
        <taxon>Metazoa</taxon>
        <taxon>Chordata</taxon>
        <taxon>Craniata</taxon>
        <taxon>Vertebrata</taxon>
        <taxon>Euteleostomi</taxon>
        <taxon>Actinopterygii</taxon>
        <taxon>Neopterygii</taxon>
        <taxon>Teleostei</taxon>
        <taxon>Clupei</taxon>
        <taxon>Clupeiformes</taxon>
        <taxon>Clupeoidei</taxon>
        <taxon>Clupeidae</taxon>
        <taxon>Clupea</taxon>
    </lineage>
</organism>
<dbReference type="GO" id="GO:0005828">
    <property type="term" value="C:kinetochore microtubule"/>
    <property type="evidence" value="ECO:0007669"/>
    <property type="project" value="TreeGrafter"/>
</dbReference>
<feature type="domain" description="KNTC1 first ARM-repeats" evidence="5">
    <location>
        <begin position="394"/>
        <end position="626"/>
    </location>
</feature>
<evidence type="ECO:0000259" key="1">
    <source>
        <dbReference type="Pfam" id="PF10493"/>
    </source>
</evidence>
<dbReference type="PANTHER" id="PTHR15688">
    <property type="entry name" value="KINETOCHORE-ASSOCIATED PROTEIN 1"/>
    <property type="match status" value="1"/>
</dbReference>
<evidence type="ECO:0000313" key="6">
    <source>
        <dbReference type="Proteomes" id="UP000515152"/>
    </source>
</evidence>
<dbReference type="InterPro" id="IPR055405">
    <property type="entry name" value="ARM_KNTC1_3rd"/>
</dbReference>
<dbReference type="InterPro" id="IPR055402">
    <property type="entry name" value="KNTC1_N"/>
</dbReference>
<feature type="domain" description="KNTC1 second ARM-repeats" evidence="4">
    <location>
        <begin position="724"/>
        <end position="883"/>
    </location>
</feature>
<dbReference type="GO" id="GO:0007094">
    <property type="term" value="P:mitotic spindle assembly checkpoint signaling"/>
    <property type="evidence" value="ECO:0007669"/>
    <property type="project" value="TreeGrafter"/>
</dbReference>
<feature type="domain" description="KNTC1 third ARM-repeats" evidence="3">
    <location>
        <begin position="1313"/>
        <end position="1522"/>
    </location>
</feature>
<dbReference type="GO" id="GO:0031267">
    <property type="term" value="F:small GTPase binding"/>
    <property type="evidence" value="ECO:0007669"/>
    <property type="project" value="TreeGrafter"/>
</dbReference>
<dbReference type="Pfam" id="PF24515">
    <property type="entry name" value="ARM_KNTC1_3rd"/>
    <property type="match status" value="1"/>
</dbReference>
<dbReference type="Pfam" id="PF24520">
    <property type="entry name" value="ARM_KNTC1_1st"/>
    <property type="match status" value="1"/>
</dbReference>
<name>A0A6P8FG71_CLUHA</name>
<accession>A0A6P8FG71</accession>
<dbReference type="InterPro" id="IPR055404">
    <property type="entry name" value="ARM_KNTC1_2nd"/>
</dbReference>
<gene>
    <name evidence="7" type="primary">kntc1</name>
</gene>
<keyword evidence="6" id="KW-1185">Reference proteome</keyword>
<evidence type="ECO:0000259" key="3">
    <source>
        <dbReference type="Pfam" id="PF24515"/>
    </source>
</evidence>
<evidence type="ECO:0000259" key="2">
    <source>
        <dbReference type="Pfam" id="PF24506"/>
    </source>
</evidence>